<feature type="region of interest" description="Disordered" evidence="2">
    <location>
        <begin position="500"/>
        <end position="533"/>
    </location>
</feature>
<accession>A0ABN9SJ73</accession>
<feature type="region of interest" description="Disordered" evidence="2">
    <location>
        <begin position="196"/>
        <end position="237"/>
    </location>
</feature>
<dbReference type="EMBL" id="CAUYUJ010011448">
    <property type="protein sequence ID" value="CAK0831797.1"/>
    <property type="molecule type" value="Genomic_DNA"/>
</dbReference>
<evidence type="ECO:0000256" key="2">
    <source>
        <dbReference type="SAM" id="MobiDB-lite"/>
    </source>
</evidence>
<sequence length="1737" mass="187504">MPDLTDEGAAGVNERRVRRRAGALGGRMSQGARVLPPCDVAVADGLRWALLLTAVPVLTKVFRALLRLRNDLGHSVRRNGARLEWIVRLESHYRRLRMSQRRWLQKQVPRARNDVGMPAACPPSPGAPDNAWLLRAKRQRVRLGETASGPMPGGWIKAGTLADGDLLNDILESELIEAAAYDDDDASQGTYILQATPLADGERPPGRSPSGRPAAEPRAEALGEPPPAGRGAPDGALWAGARSVRPRRGVGEELEELRAGLEEGNNRHGLDRPDRARGHRSRRRARAAESGAARPAVRQRVRGAGESPARAAAKRRARAAGNRAQGSGQETGPAGAAAAGFHNASTPGDRSSTTQGRLMRFARENQGRLAEKLLWKMASRVTPGGEADSDSENQTGAAPAVASAYHLRVLSTQQPPLSKRNANEMRLMCKMLDLLSRNKVKRAMDFAAQHLKAIEQSVADGGWTRARFLELFEEDAPSLVGRGEKYMMRSEVRAEQALALRSGSGPKGAPKGARSDEAGAAVNGATESRGKGEAFSGKGFSFGAASKSKAKGKDKAGNDLLPMPAAAAREHARSLSEAAGHDGARASHCQAAVWCMTVTLNFFAQAAWAGDAKGSPSPGPRPGLTTTQQHAAGHLWEAAAELLAEGGPAPSARQIRADLATRQTDYMGEPVSVRRQLVASKVLPAWPRAGEAAAVPVTRFLDGELLDDVLNPSSCLLPPDEWPLDPPCSRVHASDREWCKIVKEGAARGIFAEVPEDKIFRDPSGRLVVNGAMGIDKPPKSSEEGETLLRFISIFTPINAYLRKLRGDDHTLPVAALLSACILEDGEEFWDDAEDQKGCFNIFRLPEEWLGYCAYSKQVPASAFGGDPNRLAWVAMRCVAMGSKIAVSIMQRVMRVLVFEESTVDAATELRRDAPVPEDSVSVVCLDGFDFVRKAQTRLQHLQAPESEEHIAFVGTCARYGIPLNPAKSLVAKLNAGILGGLLRGDKGWLAVAPDKARALAFKGAVLATESSWSAGALQHWAGQACFAAGFRRPLFAVLEQVFPTMQLAASGPIQASAATMDEIIAFTLLLPLAYTNLRAQVKRAISCTDASEHGGGAAEATTFVRTQDPQRAARFEAHFARLAGDSSRATGKSAGCVVCGTSLPENAWAGNFARCPAACGVVMCSVDCVLTHRRVSCDLAGERLFSFFEGHSGPDALLTWAVACSGVEICLPLDPTRVPYSEVLRESGRKHIHLEADDEATAWEHWNASPEWQAHSRSLSAPGGKPAKIGSLAFARLQWRLANWGFAVVQAPAHDPLWYTPEALAVSRRAGVHETAVVLDYGGAGGQQEVWFLHNCRALCTVLPGAPGQATSREAFRTAYAGAVAQALKDLGAGTLPLQPTSRPEWIRDQLAQERRKAYSEGADNLAREVGAILRQMVPGQEEKHLRSLLSWSDPKGSHVWLATGEVANVFQTVPYPAFSWKWQTTMSYPWKAHQHINLDDSLAEFVNHLWMGGDSHGYAANTICGIARLYPKARKAIPTARQYLHNWGTVLERKRAFPLDRGLLRAMVGAAMAYHRVDLAALLLAGFLGLLRTSEVVGLAPHHLHFSPDGRKVLIMLHDTKTTKRKKGVEHVLIEDSIAVAALRAAAATRQPAQPLYTKPARHFTSEYKWLCGLFEVEGDTVTPYGLRRGGATWLWLLSGSLDRVMVVGGWQHANTARIYIETAAAELGSWKHSDRAESLIHQAGAAGRRALLGA</sequence>
<feature type="region of interest" description="Disordered" evidence="2">
    <location>
        <begin position="610"/>
        <end position="630"/>
    </location>
</feature>
<keyword evidence="1" id="KW-0233">DNA recombination</keyword>
<dbReference type="InterPro" id="IPR011010">
    <property type="entry name" value="DNA_brk_join_enz"/>
</dbReference>
<organism evidence="3 4">
    <name type="scientific">Prorocentrum cordatum</name>
    <dbReference type="NCBI Taxonomy" id="2364126"/>
    <lineage>
        <taxon>Eukaryota</taxon>
        <taxon>Sar</taxon>
        <taxon>Alveolata</taxon>
        <taxon>Dinophyceae</taxon>
        <taxon>Prorocentrales</taxon>
        <taxon>Prorocentraceae</taxon>
        <taxon>Prorocentrum</taxon>
    </lineage>
</organism>
<gene>
    <name evidence="3" type="ORF">PCOR1329_LOCUS30053</name>
</gene>
<feature type="compositionally biased region" description="Low complexity" evidence="2">
    <location>
        <begin position="288"/>
        <end position="298"/>
    </location>
</feature>
<feature type="region of interest" description="Disordered" evidence="2">
    <location>
        <begin position="260"/>
        <end position="355"/>
    </location>
</feature>
<feature type="compositionally biased region" description="Basic and acidic residues" evidence="2">
    <location>
        <begin position="260"/>
        <end position="276"/>
    </location>
</feature>
<evidence type="ECO:0000313" key="4">
    <source>
        <dbReference type="Proteomes" id="UP001189429"/>
    </source>
</evidence>
<protein>
    <submittedName>
        <fullName evidence="3">Uncharacterized protein</fullName>
    </submittedName>
</protein>
<evidence type="ECO:0000256" key="1">
    <source>
        <dbReference type="ARBA" id="ARBA00023172"/>
    </source>
</evidence>
<name>A0ABN9SJ73_9DINO</name>
<proteinExistence type="predicted"/>
<keyword evidence="4" id="KW-1185">Reference proteome</keyword>
<comment type="caution">
    <text evidence="3">The sequence shown here is derived from an EMBL/GenBank/DDBJ whole genome shotgun (WGS) entry which is preliminary data.</text>
</comment>
<feature type="compositionally biased region" description="Low complexity" evidence="2">
    <location>
        <begin position="222"/>
        <end position="236"/>
    </location>
</feature>
<dbReference type="Gene3D" id="1.10.443.10">
    <property type="entry name" value="Intergrase catalytic core"/>
    <property type="match status" value="1"/>
</dbReference>
<dbReference type="Proteomes" id="UP001189429">
    <property type="component" value="Unassembled WGS sequence"/>
</dbReference>
<evidence type="ECO:0000313" key="3">
    <source>
        <dbReference type="EMBL" id="CAK0831797.1"/>
    </source>
</evidence>
<dbReference type="InterPro" id="IPR013762">
    <property type="entry name" value="Integrase-like_cat_sf"/>
</dbReference>
<feature type="compositionally biased region" description="Polar residues" evidence="2">
    <location>
        <begin position="343"/>
        <end position="355"/>
    </location>
</feature>
<dbReference type="SUPFAM" id="SSF56349">
    <property type="entry name" value="DNA breaking-rejoining enzymes"/>
    <property type="match status" value="1"/>
</dbReference>
<reference evidence="3" key="1">
    <citation type="submission" date="2023-10" db="EMBL/GenBank/DDBJ databases">
        <authorList>
            <person name="Chen Y."/>
            <person name="Shah S."/>
            <person name="Dougan E. K."/>
            <person name="Thang M."/>
            <person name="Chan C."/>
        </authorList>
    </citation>
    <scope>NUCLEOTIDE SEQUENCE [LARGE SCALE GENOMIC DNA]</scope>
</reference>